<dbReference type="RefSeq" id="WP_369947876.1">
    <property type="nucleotide sequence ID" value="NZ_JBCLSH010000005.1"/>
</dbReference>
<protein>
    <recommendedName>
        <fullName evidence="3">Secreted protein</fullName>
    </recommendedName>
</protein>
<dbReference type="EMBL" id="JBCLSH010000005">
    <property type="protein sequence ID" value="MEY8443090.1"/>
    <property type="molecule type" value="Genomic_DNA"/>
</dbReference>
<evidence type="ECO:0000313" key="2">
    <source>
        <dbReference type="Proteomes" id="UP001565283"/>
    </source>
</evidence>
<name>A0ABV4D5B7_9LACT</name>
<proteinExistence type="predicted"/>
<reference evidence="1 2" key="1">
    <citation type="submission" date="2024-03" db="EMBL/GenBank/DDBJ databases">
        <title>Mouse gut bacterial collection (mGBC) of GemPharmatech.</title>
        <authorList>
            <person name="He Y."/>
            <person name="Dong L."/>
            <person name="Wu D."/>
            <person name="Gao X."/>
            <person name="Lin Z."/>
        </authorList>
    </citation>
    <scope>NUCLEOTIDE SEQUENCE [LARGE SCALE GENOMIC DNA]</scope>
    <source>
        <strain evidence="1 2">61-15</strain>
    </source>
</reference>
<accession>A0ABV4D5B7</accession>
<sequence>MLNKNLKKIVLVFTLILLLFSGVSPIFSIRVGAGSYAAVEENNEALFLGSEVEKLKEFHQQVNEVMITNQEGNQETATISDVDLVRILEKSGYAVSPEIKRIMF</sequence>
<comment type="caution">
    <text evidence="1">The sequence shown here is derived from an EMBL/GenBank/DDBJ whole genome shotgun (WGS) entry which is preliminary data.</text>
</comment>
<gene>
    <name evidence="1" type="ORF">AALA52_02355</name>
</gene>
<keyword evidence="2" id="KW-1185">Reference proteome</keyword>
<organism evidence="1 2">
    <name type="scientific">Lactococcus ileimucosae</name>
    <dbReference type="NCBI Taxonomy" id="2941329"/>
    <lineage>
        <taxon>Bacteria</taxon>
        <taxon>Bacillati</taxon>
        <taxon>Bacillota</taxon>
        <taxon>Bacilli</taxon>
        <taxon>Lactobacillales</taxon>
        <taxon>Streptococcaceae</taxon>
        <taxon>Lactococcus</taxon>
    </lineage>
</organism>
<dbReference type="Proteomes" id="UP001565283">
    <property type="component" value="Unassembled WGS sequence"/>
</dbReference>
<evidence type="ECO:0000313" key="1">
    <source>
        <dbReference type="EMBL" id="MEY8443090.1"/>
    </source>
</evidence>
<evidence type="ECO:0008006" key="3">
    <source>
        <dbReference type="Google" id="ProtNLM"/>
    </source>
</evidence>